<reference evidence="9" key="1">
    <citation type="submission" date="2023-07" db="EMBL/GenBank/DDBJ databases">
        <title>draft genome sequence of fig (Ficus carica).</title>
        <authorList>
            <person name="Takahashi T."/>
            <person name="Nishimura K."/>
        </authorList>
    </citation>
    <scope>NUCLEOTIDE SEQUENCE</scope>
</reference>
<sequence length="474" mass="53390">MGFRWESGSSSRDGGSESGSGSRSGFEIGVRVEFRDRNWGLVSGYESGQVLELESMSGFELRVGVGVLGSRRESGFEIGVGVGLGIKVGVGVGVGFRGQVSIWRLGFEMMVKLGLRFRVEFGISLAASKLSVIFGARNMNATSLPKFIILLLGGCNITEFPDFLRHQNELLWLDLASNSIRGQIPKWIWNLSVETLQWMDFSNNFLTGFHHPPTILPWRNLIELYLNSNMLQGRLPIPPSSTEHFDVSNNMVSGEIFPLICNLSSVIILDLSNNKFSGTLPRCLGNSSRSLLALNLRNNSFHGIIWPLEFEKGSNLRMIDFGRNQFRGKLPRSLETCMMLEFLDFSSNHLVDIFPAWLGTLPGLKVLFLQKNGFHGAIRRHKNISVLPNLHIINLSYNSFTGELPSEYIFMWNGNKNYRISGLTYMNAWVNIANTSFFYYNYSTTMMTKSVETYYGEIEKTLQWLISLATNFVE</sequence>
<feature type="region of interest" description="Disordered" evidence="8">
    <location>
        <begin position="1"/>
        <end position="24"/>
    </location>
</feature>
<evidence type="ECO:0000256" key="3">
    <source>
        <dbReference type="ARBA" id="ARBA00022729"/>
    </source>
</evidence>
<keyword evidence="7" id="KW-0325">Glycoprotein</keyword>
<dbReference type="Pfam" id="PF00560">
    <property type="entry name" value="LRR_1"/>
    <property type="match status" value="4"/>
</dbReference>
<evidence type="ECO:0000256" key="7">
    <source>
        <dbReference type="ARBA" id="ARBA00023180"/>
    </source>
</evidence>
<dbReference type="AlphaFoldDB" id="A0AA88AJ34"/>
<evidence type="ECO:0000256" key="2">
    <source>
        <dbReference type="ARBA" id="ARBA00022692"/>
    </source>
</evidence>
<evidence type="ECO:0000256" key="6">
    <source>
        <dbReference type="ARBA" id="ARBA00023170"/>
    </source>
</evidence>
<evidence type="ECO:0000313" key="10">
    <source>
        <dbReference type="Proteomes" id="UP001187192"/>
    </source>
</evidence>
<evidence type="ECO:0000256" key="5">
    <source>
        <dbReference type="ARBA" id="ARBA00023136"/>
    </source>
</evidence>
<dbReference type="InterPro" id="IPR032675">
    <property type="entry name" value="LRR_dom_sf"/>
</dbReference>
<dbReference type="EMBL" id="BTGU01000063">
    <property type="protein sequence ID" value="GMN56399.1"/>
    <property type="molecule type" value="Genomic_DNA"/>
</dbReference>
<gene>
    <name evidence="9" type="ORF">TIFTF001_025520</name>
</gene>
<dbReference type="Gene3D" id="3.80.10.10">
    <property type="entry name" value="Ribonuclease Inhibitor"/>
    <property type="match status" value="2"/>
</dbReference>
<dbReference type="PANTHER" id="PTHR48061">
    <property type="entry name" value="LEUCINE-RICH REPEAT RECEPTOR PROTEIN KINASE EMS1-LIKE-RELATED"/>
    <property type="match status" value="1"/>
</dbReference>
<dbReference type="GO" id="GO:0016020">
    <property type="term" value="C:membrane"/>
    <property type="evidence" value="ECO:0007669"/>
    <property type="project" value="UniProtKB-SubCell"/>
</dbReference>
<comment type="subcellular location">
    <subcellularLocation>
        <location evidence="1">Membrane</location>
        <topology evidence="1">Single-pass type I membrane protein</topology>
    </subcellularLocation>
</comment>
<keyword evidence="4" id="KW-1133">Transmembrane helix</keyword>
<keyword evidence="10" id="KW-1185">Reference proteome</keyword>
<dbReference type="InterPro" id="IPR001611">
    <property type="entry name" value="Leu-rich_rpt"/>
</dbReference>
<evidence type="ECO:0000256" key="8">
    <source>
        <dbReference type="SAM" id="MobiDB-lite"/>
    </source>
</evidence>
<evidence type="ECO:0000256" key="4">
    <source>
        <dbReference type="ARBA" id="ARBA00022989"/>
    </source>
</evidence>
<name>A0AA88AJ34_FICCA</name>
<dbReference type="PANTHER" id="PTHR48061:SF12">
    <property type="entry name" value="DISEASE RESISTANCE LIKE PROTEIN"/>
    <property type="match status" value="1"/>
</dbReference>
<keyword evidence="5" id="KW-0472">Membrane</keyword>
<dbReference type="InterPro" id="IPR046956">
    <property type="entry name" value="RLP23-like"/>
</dbReference>
<dbReference type="Proteomes" id="UP001187192">
    <property type="component" value="Unassembled WGS sequence"/>
</dbReference>
<accession>A0AA88AJ34</accession>
<comment type="caution">
    <text evidence="9">The sequence shown here is derived from an EMBL/GenBank/DDBJ whole genome shotgun (WGS) entry which is preliminary data.</text>
</comment>
<keyword evidence="3" id="KW-0732">Signal</keyword>
<dbReference type="SUPFAM" id="SSF52058">
    <property type="entry name" value="L domain-like"/>
    <property type="match status" value="1"/>
</dbReference>
<keyword evidence="2" id="KW-0812">Transmembrane</keyword>
<protein>
    <submittedName>
        <fullName evidence="9">Uncharacterized protein</fullName>
    </submittedName>
</protein>
<evidence type="ECO:0000313" key="9">
    <source>
        <dbReference type="EMBL" id="GMN56399.1"/>
    </source>
</evidence>
<keyword evidence="6" id="KW-0675">Receptor</keyword>
<evidence type="ECO:0000256" key="1">
    <source>
        <dbReference type="ARBA" id="ARBA00004479"/>
    </source>
</evidence>
<proteinExistence type="predicted"/>
<organism evidence="9 10">
    <name type="scientific">Ficus carica</name>
    <name type="common">Common fig</name>
    <dbReference type="NCBI Taxonomy" id="3494"/>
    <lineage>
        <taxon>Eukaryota</taxon>
        <taxon>Viridiplantae</taxon>
        <taxon>Streptophyta</taxon>
        <taxon>Embryophyta</taxon>
        <taxon>Tracheophyta</taxon>
        <taxon>Spermatophyta</taxon>
        <taxon>Magnoliopsida</taxon>
        <taxon>eudicotyledons</taxon>
        <taxon>Gunneridae</taxon>
        <taxon>Pentapetalae</taxon>
        <taxon>rosids</taxon>
        <taxon>fabids</taxon>
        <taxon>Rosales</taxon>
        <taxon>Moraceae</taxon>
        <taxon>Ficeae</taxon>
        <taxon>Ficus</taxon>
    </lineage>
</organism>